<protein>
    <submittedName>
        <fullName evidence="5">GntR family transcriptional regulator</fullName>
    </submittedName>
</protein>
<dbReference type="EMBL" id="DPVV01000298">
    <property type="protein sequence ID" value="HCL02560.1"/>
    <property type="molecule type" value="Genomic_DNA"/>
</dbReference>
<dbReference type="AlphaFoldDB" id="A0A3D2X5Z2"/>
<proteinExistence type="predicted"/>
<dbReference type="GO" id="GO:0003677">
    <property type="term" value="F:DNA binding"/>
    <property type="evidence" value="ECO:0007669"/>
    <property type="project" value="UniProtKB-KW"/>
</dbReference>
<dbReference type="InterPro" id="IPR036388">
    <property type="entry name" value="WH-like_DNA-bd_sf"/>
</dbReference>
<keyword evidence="3" id="KW-0804">Transcription</keyword>
<dbReference type="SUPFAM" id="SSF46785">
    <property type="entry name" value="Winged helix' DNA-binding domain"/>
    <property type="match status" value="1"/>
</dbReference>
<organism evidence="5 6">
    <name type="scientific">Lachnoclostridium phytofermentans</name>
    <dbReference type="NCBI Taxonomy" id="66219"/>
    <lineage>
        <taxon>Bacteria</taxon>
        <taxon>Bacillati</taxon>
        <taxon>Bacillota</taxon>
        <taxon>Clostridia</taxon>
        <taxon>Lachnospirales</taxon>
        <taxon>Lachnospiraceae</taxon>
    </lineage>
</organism>
<comment type="caution">
    <text evidence="5">The sequence shown here is derived from an EMBL/GenBank/DDBJ whole genome shotgun (WGS) entry which is preliminary data.</text>
</comment>
<gene>
    <name evidence="5" type="ORF">DHW61_09115</name>
</gene>
<name>A0A3D2X5Z2_9FIRM</name>
<dbReference type="Proteomes" id="UP000262969">
    <property type="component" value="Unassembled WGS sequence"/>
</dbReference>
<dbReference type="PROSITE" id="PS50949">
    <property type="entry name" value="HTH_GNTR"/>
    <property type="match status" value="1"/>
</dbReference>
<keyword evidence="1" id="KW-0805">Transcription regulation</keyword>
<dbReference type="GO" id="GO:0003700">
    <property type="term" value="F:DNA-binding transcription factor activity"/>
    <property type="evidence" value="ECO:0007669"/>
    <property type="project" value="InterPro"/>
</dbReference>
<dbReference type="PANTHER" id="PTHR38445">
    <property type="entry name" value="HTH-TYPE TRANSCRIPTIONAL REPRESSOR YTRA"/>
    <property type="match status" value="1"/>
</dbReference>
<evidence type="ECO:0000313" key="5">
    <source>
        <dbReference type="EMBL" id="HCL02560.1"/>
    </source>
</evidence>
<feature type="domain" description="HTH gntR-type" evidence="4">
    <location>
        <begin position="10"/>
        <end position="78"/>
    </location>
</feature>
<keyword evidence="2" id="KW-0238">DNA-binding</keyword>
<dbReference type="PANTHER" id="PTHR38445:SF9">
    <property type="entry name" value="HTH-TYPE TRANSCRIPTIONAL REPRESSOR YTRA"/>
    <property type="match status" value="1"/>
</dbReference>
<dbReference type="InterPro" id="IPR036390">
    <property type="entry name" value="WH_DNA-bd_sf"/>
</dbReference>
<sequence>MFQVNLTSKVPIYEQLSGKIMELMMKDVLHENDQLPSVRALAKELGINPNTVQKAYQELEHNGVIYSVVGRGSFIAPLKDTSLKDKAMKNFDEAVLDALSKGLLKEDLINRIEVIENDRI</sequence>
<accession>A0A3D2X5Z2</accession>
<dbReference type="InterPro" id="IPR000524">
    <property type="entry name" value="Tscrpt_reg_HTH_GntR"/>
</dbReference>
<dbReference type="SMART" id="SM00345">
    <property type="entry name" value="HTH_GNTR"/>
    <property type="match status" value="1"/>
</dbReference>
<evidence type="ECO:0000313" key="6">
    <source>
        <dbReference type="Proteomes" id="UP000262969"/>
    </source>
</evidence>
<evidence type="ECO:0000259" key="4">
    <source>
        <dbReference type="PROSITE" id="PS50949"/>
    </source>
</evidence>
<dbReference type="Pfam" id="PF00392">
    <property type="entry name" value="GntR"/>
    <property type="match status" value="1"/>
</dbReference>
<dbReference type="Gene3D" id="1.10.10.10">
    <property type="entry name" value="Winged helix-like DNA-binding domain superfamily/Winged helix DNA-binding domain"/>
    <property type="match status" value="1"/>
</dbReference>
<dbReference type="CDD" id="cd07377">
    <property type="entry name" value="WHTH_GntR"/>
    <property type="match status" value="1"/>
</dbReference>
<reference evidence="5 6" key="1">
    <citation type="journal article" date="2018" name="Nat. Biotechnol.">
        <title>A standardized bacterial taxonomy based on genome phylogeny substantially revises the tree of life.</title>
        <authorList>
            <person name="Parks D.H."/>
            <person name="Chuvochina M."/>
            <person name="Waite D.W."/>
            <person name="Rinke C."/>
            <person name="Skarshewski A."/>
            <person name="Chaumeil P.A."/>
            <person name="Hugenholtz P."/>
        </authorList>
    </citation>
    <scope>NUCLEOTIDE SEQUENCE [LARGE SCALE GENOMIC DNA]</scope>
    <source>
        <strain evidence="5">UBA11728</strain>
    </source>
</reference>
<dbReference type="PRINTS" id="PR00035">
    <property type="entry name" value="HTHGNTR"/>
</dbReference>
<evidence type="ECO:0000256" key="2">
    <source>
        <dbReference type="ARBA" id="ARBA00023125"/>
    </source>
</evidence>
<evidence type="ECO:0000256" key="1">
    <source>
        <dbReference type="ARBA" id="ARBA00023015"/>
    </source>
</evidence>
<evidence type="ECO:0000256" key="3">
    <source>
        <dbReference type="ARBA" id="ARBA00023163"/>
    </source>
</evidence>